<evidence type="ECO:0008006" key="5">
    <source>
        <dbReference type="Google" id="ProtNLM"/>
    </source>
</evidence>
<gene>
    <name evidence="3" type="ORF">CSOL1703_00013794</name>
</gene>
<name>A0A9N9Z2L5_9HYPO</name>
<accession>A0A9N9Z2L5</accession>
<evidence type="ECO:0000313" key="3">
    <source>
        <dbReference type="EMBL" id="CAH0047773.1"/>
    </source>
</evidence>
<organism evidence="3 4">
    <name type="scientific">Clonostachys solani</name>
    <dbReference type="NCBI Taxonomy" id="160281"/>
    <lineage>
        <taxon>Eukaryota</taxon>
        <taxon>Fungi</taxon>
        <taxon>Dikarya</taxon>
        <taxon>Ascomycota</taxon>
        <taxon>Pezizomycotina</taxon>
        <taxon>Sordariomycetes</taxon>
        <taxon>Hypocreomycetidae</taxon>
        <taxon>Hypocreales</taxon>
        <taxon>Bionectriaceae</taxon>
        <taxon>Clonostachys</taxon>
    </lineage>
</organism>
<evidence type="ECO:0000313" key="4">
    <source>
        <dbReference type="Proteomes" id="UP000775872"/>
    </source>
</evidence>
<keyword evidence="4" id="KW-1185">Reference proteome</keyword>
<reference evidence="4" key="1">
    <citation type="submission" date="2019-06" db="EMBL/GenBank/DDBJ databases">
        <authorList>
            <person name="Broberg M."/>
        </authorList>
    </citation>
    <scope>NUCLEOTIDE SEQUENCE [LARGE SCALE GENOMIC DNA]</scope>
</reference>
<feature type="chain" id="PRO_5040436159" description="Secreted protein" evidence="2">
    <location>
        <begin position="20"/>
        <end position="110"/>
    </location>
</feature>
<dbReference type="AlphaFoldDB" id="A0A9N9Z2L5"/>
<keyword evidence="1" id="KW-1133">Transmembrane helix</keyword>
<evidence type="ECO:0000256" key="2">
    <source>
        <dbReference type="SAM" id="SignalP"/>
    </source>
</evidence>
<comment type="caution">
    <text evidence="3">The sequence shown here is derived from an EMBL/GenBank/DDBJ whole genome shotgun (WGS) entry which is preliminary data.</text>
</comment>
<sequence>MRVSIASFAFAWLVTSVAASPVVDISATEAASPLEERDCSKAGASVEARSPPALSLFIVVLAILANFGGALLEFVQRGSMLEIGWFLSKFEVMRCSYTVHLQVIDDSDEV</sequence>
<feature type="transmembrane region" description="Helical" evidence="1">
    <location>
        <begin position="53"/>
        <end position="75"/>
    </location>
</feature>
<reference evidence="3 4" key="2">
    <citation type="submission" date="2021-10" db="EMBL/GenBank/DDBJ databases">
        <authorList>
            <person name="Piombo E."/>
        </authorList>
    </citation>
    <scope>NUCLEOTIDE SEQUENCE [LARGE SCALE GENOMIC DNA]</scope>
</reference>
<keyword evidence="2" id="KW-0732">Signal</keyword>
<dbReference type="OrthoDB" id="10381809at2759"/>
<feature type="signal peptide" evidence="2">
    <location>
        <begin position="1"/>
        <end position="19"/>
    </location>
</feature>
<dbReference type="EMBL" id="CABFOC020000031">
    <property type="protein sequence ID" value="CAH0047773.1"/>
    <property type="molecule type" value="Genomic_DNA"/>
</dbReference>
<protein>
    <recommendedName>
        <fullName evidence="5">Secreted protein</fullName>
    </recommendedName>
</protein>
<keyword evidence="1" id="KW-0812">Transmembrane</keyword>
<evidence type="ECO:0000256" key="1">
    <source>
        <dbReference type="SAM" id="Phobius"/>
    </source>
</evidence>
<proteinExistence type="predicted"/>
<dbReference type="Proteomes" id="UP000775872">
    <property type="component" value="Unassembled WGS sequence"/>
</dbReference>
<keyword evidence="1" id="KW-0472">Membrane</keyword>